<dbReference type="SUPFAM" id="SSF81321">
    <property type="entry name" value="Family A G protein-coupled receptor-like"/>
    <property type="match status" value="1"/>
</dbReference>
<dbReference type="InParanoid" id="E4WTK1"/>
<feature type="transmembrane region" description="Helical" evidence="5">
    <location>
        <begin position="85"/>
        <end position="110"/>
    </location>
</feature>
<feature type="domain" description="G-protein coupled receptors family 1 profile" evidence="6">
    <location>
        <begin position="1"/>
        <end position="245"/>
    </location>
</feature>
<evidence type="ECO:0000256" key="4">
    <source>
        <dbReference type="ARBA" id="ARBA00023136"/>
    </source>
</evidence>
<organism evidence="7">
    <name type="scientific">Oikopleura dioica</name>
    <name type="common">Tunicate</name>
    <dbReference type="NCBI Taxonomy" id="34765"/>
    <lineage>
        <taxon>Eukaryota</taxon>
        <taxon>Metazoa</taxon>
        <taxon>Chordata</taxon>
        <taxon>Tunicata</taxon>
        <taxon>Appendicularia</taxon>
        <taxon>Copelata</taxon>
        <taxon>Oikopleuridae</taxon>
        <taxon>Oikopleura</taxon>
    </lineage>
</organism>
<accession>E4WTK1</accession>
<feature type="transmembrane region" description="Helical" evidence="5">
    <location>
        <begin position="177"/>
        <end position="201"/>
    </location>
</feature>
<proteinExistence type="predicted"/>
<dbReference type="GO" id="GO:0016020">
    <property type="term" value="C:membrane"/>
    <property type="evidence" value="ECO:0007669"/>
    <property type="project" value="UniProtKB-SubCell"/>
</dbReference>
<evidence type="ECO:0000256" key="1">
    <source>
        <dbReference type="ARBA" id="ARBA00004370"/>
    </source>
</evidence>
<dbReference type="PROSITE" id="PS50262">
    <property type="entry name" value="G_PROTEIN_RECEP_F1_2"/>
    <property type="match status" value="1"/>
</dbReference>
<dbReference type="AlphaFoldDB" id="E4WTK1"/>
<dbReference type="OrthoDB" id="10446552at2759"/>
<dbReference type="EMBL" id="FN653016">
    <property type="protein sequence ID" value="CBY06969.1"/>
    <property type="molecule type" value="Genomic_DNA"/>
</dbReference>
<dbReference type="InterPro" id="IPR017452">
    <property type="entry name" value="GPCR_Rhodpsn_7TM"/>
</dbReference>
<evidence type="ECO:0000256" key="5">
    <source>
        <dbReference type="SAM" id="Phobius"/>
    </source>
</evidence>
<keyword evidence="4 5" id="KW-0472">Membrane</keyword>
<evidence type="ECO:0000256" key="2">
    <source>
        <dbReference type="ARBA" id="ARBA00022692"/>
    </source>
</evidence>
<comment type="subcellular location">
    <subcellularLocation>
        <location evidence="1">Membrane</location>
    </subcellularLocation>
</comment>
<sequence length="327" mass="37926">MAMLLMTADRLFGMRNPLKRNTYNKSRKYRRFMIALMVITPFLFGFPRFMSADLVDHGDDLGRRWCVSKSVIAEWNSTEGTISDLLIALALCMYVLPVAVELFLCVCLRLTSTRRQKKKKIRGHKNRSAREFVSQATYGNVNSNGVFGTPTGETEVDSRKRGKKPKHLKLQEAIVQYAYLDTIIYACLWGPWYLTMLIVIRIERSSSDKVYIGTDVNHQKRIMHCIIYLSLTFVYIYFVVWPLRCVRMSNPAKWKHPQRDYSMIIKSERTEELPRRERRNAHVDAGLSRNCVLTNTTYDASNDSLYLAEETETIPKIPVKKYTLAVP</sequence>
<reference evidence="7" key="1">
    <citation type="journal article" date="2010" name="Science">
        <title>Plasticity of animal genome architecture unmasked by rapid evolution of a pelagic tunicate.</title>
        <authorList>
            <person name="Denoeud F."/>
            <person name="Henriet S."/>
            <person name="Mungpakdee S."/>
            <person name="Aury J.M."/>
            <person name="Da Silva C."/>
            <person name="Brinkmann H."/>
            <person name="Mikhaleva J."/>
            <person name="Olsen L.C."/>
            <person name="Jubin C."/>
            <person name="Canestro C."/>
            <person name="Bouquet J.M."/>
            <person name="Danks G."/>
            <person name="Poulain J."/>
            <person name="Campsteijn C."/>
            <person name="Adamski M."/>
            <person name="Cross I."/>
            <person name="Yadetie F."/>
            <person name="Muffato M."/>
            <person name="Louis A."/>
            <person name="Butcher S."/>
            <person name="Tsagkogeorga G."/>
            <person name="Konrad A."/>
            <person name="Singh S."/>
            <person name="Jensen M.F."/>
            <person name="Cong E.H."/>
            <person name="Eikeseth-Otteraa H."/>
            <person name="Noel B."/>
            <person name="Anthouard V."/>
            <person name="Porcel B.M."/>
            <person name="Kachouri-Lafond R."/>
            <person name="Nishino A."/>
            <person name="Ugolini M."/>
            <person name="Chourrout P."/>
            <person name="Nishida H."/>
            <person name="Aasland R."/>
            <person name="Huzurbazar S."/>
            <person name="Westhof E."/>
            <person name="Delsuc F."/>
            <person name="Lehrach H."/>
            <person name="Reinhardt R."/>
            <person name="Weissenbach J."/>
            <person name="Roy S.W."/>
            <person name="Artiguenave F."/>
            <person name="Postlethwait J.H."/>
            <person name="Manak J.R."/>
            <person name="Thompson E.M."/>
            <person name="Jaillon O."/>
            <person name="Du Pasquier L."/>
            <person name="Boudinot P."/>
            <person name="Liberles D.A."/>
            <person name="Volff J.N."/>
            <person name="Philippe H."/>
            <person name="Lenhard B."/>
            <person name="Roest Crollius H."/>
            <person name="Wincker P."/>
            <person name="Chourrout D."/>
        </authorList>
    </citation>
    <scope>NUCLEOTIDE SEQUENCE [LARGE SCALE GENOMIC DNA]</scope>
</reference>
<evidence type="ECO:0000313" key="7">
    <source>
        <dbReference type="EMBL" id="CBY06969.1"/>
    </source>
</evidence>
<protein>
    <recommendedName>
        <fullName evidence="6">G-protein coupled receptors family 1 profile domain-containing protein</fullName>
    </recommendedName>
</protein>
<evidence type="ECO:0000259" key="6">
    <source>
        <dbReference type="PROSITE" id="PS50262"/>
    </source>
</evidence>
<keyword evidence="2 5" id="KW-0812">Transmembrane</keyword>
<evidence type="ECO:0000313" key="8">
    <source>
        <dbReference type="Proteomes" id="UP000001307"/>
    </source>
</evidence>
<name>E4WTK1_OIKDI</name>
<gene>
    <name evidence="7" type="ORF">GSOID_T00006046001</name>
</gene>
<dbReference type="Proteomes" id="UP000001307">
    <property type="component" value="Unassembled WGS sequence"/>
</dbReference>
<dbReference type="Gene3D" id="1.20.1070.10">
    <property type="entry name" value="Rhodopsin 7-helix transmembrane proteins"/>
    <property type="match status" value="1"/>
</dbReference>
<feature type="transmembrane region" description="Helical" evidence="5">
    <location>
        <begin position="221"/>
        <end position="243"/>
    </location>
</feature>
<keyword evidence="3 5" id="KW-1133">Transmembrane helix</keyword>
<evidence type="ECO:0000256" key="3">
    <source>
        <dbReference type="ARBA" id="ARBA00022989"/>
    </source>
</evidence>
<keyword evidence="8" id="KW-1185">Reference proteome</keyword>